<evidence type="ECO:0008006" key="3">
    <source>
        <dbReference type="Google" id="ProtNLM"/>
    </source>
</evidence>
<keyword evidence="2" id="KW-1185">Reference proteome</keyword>
<reference evidence="1 2" key="1">
    <citation type="journal article" date="2014" name="Int. J. Syst. Evol. Microbiol.">
        <title>Listeria floridensis sp. nov., Listeria aquatica sp. nov., Listeria cornellensis sp. nov., Listeria riparia sp. nov. and Listeria grandensis sp. nov., from agricultural and natural environments.</title>
        <authorList>
            <person name="den Bakker H.C."/>
            <person name="Warchocki S."/>
            <person name="Wright E.M."/>
            <person name="Allred A.F."/>
            <person name="Ahlstrom C."/>
            <person name="Manuel C.S."/>
            <person name="Stasiewicz M.J."/>
            <person name="Burrell A."/>
            <person name="Roof S."/>
            <person name="Strawn L."/>
            <person name="Fortes E.D."/>
            <person name="Nightingale K.K."/>
            <person name="Kephart D."/>
            <person name="Wiedmann M."/>
        </authorList>
    </citation>
    <scope>NUCLEOTIDE SEQUENCE [LARGE SCALE GENOMIC DNA]</scope>
    <source>
        <strain evidence="1 2">FSL S10-1187</strain>
    </source>
</reference>
<gene>
    <name evidence="1" type="ORF">MFLO_12968</name>
</gene>
<dbReference type="RefSeq" id="WP_036098113.1">
    <property type="nucleotide sequence ID" value="NZ_AODF01000032.1"/>
</dbReference>
<accession>A0ABN0RCS0</accession>
<dbReference type="EMBL" id="AODF01000032">
    <property type="protein sequence ID" value="EUJ27381.1"/>
    <property type="molecule type" value="Genomic_DNA"/>
</dbReference>
<comment type="caution">
    <text evidence="1">The sequence shown here is derived from an EMBL/GenBank/DDBJ whole genome shotgun (WGS) entry which is preliminary data.</text>
</comment>
<evidence type="ECO:0000313" key="2">
    <source>
        <dbReference type="Proteomes" id="UP000019249"/>
    </source>
</evidence>
<sequence>MTGSEDMLPTKIANWLKDKNAELSFEEELEVFSYLETQYELEPCNEIVVQALIRLFVTRGENEKAKQIGRSFLTMNGYSKAVLSELSLAYMNTDEMDTYFSLVRFFTDEEKEPMEESSDVHDNVIPFPKKMLLNSSRGNWLELSPTEQLEFLQKLRFESISPFLEEFRSFLVSDQASPFVQSIVFELLQEKGIDQPFKVKKLGQEGDFTPSELPLIGEDEFAKELFRELRRLLESENPSLLDQLTQTLQHHIFMIYPFSFHPKDAKLWAQAYFAFAEKLYSGTLSKPMSSELENAVSFIEDLEEQQQNYLL</sequence>
<organism evidence="1 2">
    <name type="scientific">Listeria floridensis FSL S10-1187</name>
    <dbReference type="NCBI Taxonomy" id="1265817"/>
    <lineage>
        <taxon>Bacteria</taxon>
        <taxon>Bacillati</taxon>
        <taxon>Bacillota</taxon>
        <taxon>Bacilli</taxon>
        <taxon>Bacillales</taxon>
        <taxon>Listeriaceae</taxon>
        <taxon>Listeria</taxon>
    </lineage>
</organism>
<evidence type="ECO:0000313" key="1">
    <source>
        <dbReference type="EMBL" id="EUJ27381.1"/>
    </source>
</evidence>
<name>A0ABN0RCS0_9LIST</name>
<proteinExistence type="predicted"/>
<protein>
    <recommendedName>
        <fullName evidence="3">Hydrolase</fullName>
    </recommendedName>
</protein>
<dbReference type="Proteomes" id="UP000019249">
    <property type="component" value="Unassembled WGS sequence"/>
</dbReference>